<dbReference type="InterPro" id="IPR007138">
    <property type="entry name" value="ABM_dom"/>
</dbReference>
<organism evidence="3 4">
    <name type="scientific">Pseudomonas brenneri</name>
    <dbReference type="NCBI Taxonomy" id="129817"/>
    <lineage>
        <taxon>Bacteria</taxon>
        <taxon>Pseudomonadati</taxon>
        <taxon>Pseudomonadota</taxon>
        <taxon>Gammaproteobacteria</taxon>
        <taxon>Pseudomonadales</taxon>
        <taxon>Pseudomonadaceae</taxon>
        <taxon>Pseudomonas</taxon>
    </lineage>
</organism>
<evidence type="ECO:0000256" key="1">
    <source>
        <dbReference type="SAM" id="SignalP"/>
    </source>
</evidence>
<dbReference type="Pfam" id="PF03992">
    <property type="entry name" value="ABM"/>
    <property type="match status" value="1"/>
</dbReference>
<feature type="domain" description="ABM" evidence="2">
    <location>
        <begin position="34"/>
        <end position="122"/>
    </location>
</feature>
<keyword evidence="1" id="KW-0732">Signal</keyword>
<dbReference type="Proteomes" id="UP000199620">
    <property type="component" value="Chromosome I"/>
</dbReference>
<keyword evidence="4" id="KW-1185">Reference proteome</keyword>
<keyword evidence="3" id="KW-0560">Oxidoreductase</keyword>
<dbReference type="PROSITE" id="PS51725">
    <property type="entry name" value="ABM"/>
    <property type="match status" value="1"/>
</dbReference>
<evidence type="ECO:0000313" key="4">
    <source>
        <dbReference type="Proteomes" id="UP000199620"/>
    </source>
</evidence>
<evidence type="ECO:0000313" key="3">
    <source>
        <dbReference type="EMBL" id="SDU91277.1"/>
    </source>
</evidence>
<dbReference type="PANTHER" id="PTHR33336:SF3">
    <property type="entry name" value="ABM DOMAIN-CONTAINING PROTEIN"/>
    <property type="match status" value="1"/>
</dbReference>
<dbReference type="Gene3D" id="3.30.70.100">
    <property type="match status" value="1"/>
</dbReference>
<proteinExistence type="predicted"/>
<dbReference type="GO" id="GO:0004497">
    <property type="term" value="F:monooxygenase activity"/>
    <property type="evidence" value="ECO:0007669"/>
    <property type="project" value="UniProtKB-KW"/>
</dbReference>
<dbReference type="InterPro" id="IPR050744">
    <property type="entry name" value="AI-2_Isomerase_LsrG"/>
</dbReference>
<accession>A0ABY0WA84</accession>
<feature type="chain" id="PRO_5046328008" evidence="1">
    <location>
        <begin position="23"/>
        <end position="128"/>
    </location>
</feature>
<dbReference type="EMBL" id="LT629800">
    <property type="protein sequence ID" value="SDU91277.1"/>
    <property type="molecule type" value="Genomic_DNA"/>
</dbReference>
<reference evidence="3 4" key="1">
    <citation type="submission" date="2016-10" db="EMBL/GenBank/DDBJ databases">
        <authorList>
            <person name="Varghese N."/>
            <person name="Submissions S."/>
        </authorList>
    </citation>
    <scope>NUCLEOTIDE SEQUENCE [LARGE SCALE GENOMIC DNA]</scope>
    <source>
        <strain evidence="3 4">BS2771</strain>
    </source>
</reference>
<sequence length="128" mass="13907">MNTLIKALGLSLCAMLAGCASQSTNGVASMTKPLISIAVLKAKPGQEQALKAGLLALVEPTRTEPGNLDYVLFELRDDPGTFYMREAFKNQAALDAHFAMPYFQRFAATADDLLNEPLKLIFLEQVSN</sequence>
<dbReference type="PROSITE" id="PS51257">
    <property type="entry name" value="PROKAR_LIPOPROTEIN"/>
    <property type="match status" value="1"/>
</dbReference>
<keyword evidence="3" id="KW-0503">Monooxygenase</keyword>
<protein>
    <submittedName>
        <fullName evidence="3">Quinol monooxygenase YgiN</fullName>
    </submittedName>
</protein>
<evidence type="ECO:0000259" key="2">
    <source>
        <dbReference type="PROSITE" id="PS51725"/>
    </source>
</evidence>
<feature type="signal peptide" evidence="1">
    <location>
        <begin position="1"/>
        <end position="22"/>
    </location>
</feature>
<dbReference type="SUPFAM" id="SSF54909">
    <property type="entry name" value="Dimeric alpha+beta barrel"/>
    <property type="match status" value="1"/>
</dbReference>
<dbReference type="PANTHER" id="PTHR33336">
    <property type="entry name" value="QUINOL MONOOXYGENASE YGIN-RELATED"/>
    <property type="match status" value="1"/>
</dbReference>
<gene>
    <name evidence="3" type="ORF">SAMN04490181_1439</name>
</gene>
<dbReference type="InterPro" id="IPR011008">
    <property type="entry name" value="Dimeric_a/b-barrel"/>
</dbReference>
<name>A0ABY0WA84_9PSED</name>